<protein>
    <submittedName>
        <fullName evidence="1">Uncharacterized protein</fullName>
    </submittedName>
</protein>
<dbReference type="Proteomes" id="UP000199283">
    <property type="component" value="Unassembled WGS sequence"/>
</dbReference>
<evidence type="ECO:0000313" key="2">
    <source>
        <dbReference type="Proteomes" id="UP000199283"/>
    </source>
</evidence>
<gene>
    <name evidence="1" type="ORF">SAMN04488526_1456</name>
</gene>
<dbReference type="STRING" id="188906.SAMN04488526_1456"/>
<organism evidence="1 2">
    <name type="scientific">Jannaschia helgolandensis</name>
    <dbReference type="NCBI Taxonomy" id="188906"/>
    <lineage>
        <taxon>Bacteria</taxon>
        <taxon>Pseudomonadati</taxon>
        <taxon>Pseudomonadota</taxon>
        <taxon>Alphaproteobacteria</taxon>
        <taxon>Rhodobacterales</taxon>
        <taxon>Roseobacteraceae</taxon>
        <taxon>Jannaschia</taxon>
    </lineage>
</organism>
<accession>A0A1H7KNB5</accession>
<sequence>MTVCSGDFAGRVASECREAAFRLLRLQDAISEEIAAQDVSGRMIAELQVLDQVSQTIADLGEVFAKLAVADGEPISLATIALARQKSLRQRLSGQPDLGETDGDELF</sequence>
<reference evidence="1 2" key="1">
    <citation type="submission" date="2016-10" db="EMBL/GenBank/DDBJ databases">
        <authorList>
            <person name="de Groot N.N."/>
        </authorList>
    </citation>
    <scope>NUCLEOTIDE SEQUENCE [LARGE SCALE GENOMIC DNA]</scope>
    <source>
        <strain evidence="1 2">DSM 14858</strain>
    </source>
</reference>
<dbReference type="RefSeq" id="WP_092761362.1">
    <property type="nucleotide sequence ID" value="NZ_FNZQ01000002.1"/>
</dbReference>
<name>A0A1H7KNB5_9RHOB</name>
<dbReference type="EMBL" id="FNZQ01000002">
    <property type="protein sequence ID" value="SEK88279.1"/>
    <property type="molecule type" value="Genomic_DNA"/>
</dbReference>
<evidence type="ECO:0000313" key="1">
    <source>
        <dbReference type="EMBL" id="SEK88279.1"/>
    </source>
</evidence>
<keyword evidence="2" id="KW-1185">Reference proteome</keyword>
<proteinExistence type="predicted"/>
<dbReference type="OrthoDB" id="7688259at2"/>
<dbReference type="AlphaFoldDB" id="A0A1H7KNB5"/>